<feature type="region of interest" description="Disordered" evidence="1">
    <location>
        <begin position="119"/>
        <end position="140"/>
    </location>
</feature>
<proteinExistence type="predicted"/>
<dbReference type="EMBL" id="JPMI01000213">
    <property type="protein sequence ID" value="KFA90428.1"/>
    <property type="molecule type" value="Genomic_DNA"/>
</dbReference>
<organism evidence="2 3">
    <name type="scientific">Archangium violaceum Cb vi76</name>
    <dbReference type="NCBI Taxonomy" id="1406225"/>
    <lineage>
        <taxon>Bacteria</taxon>
        <taxon>Pseudomonadati</taxon>
        <taxon>Myxococcota</taxon>
        <taxon>Myxococcia</taxon>
        <taxon>Myxococcales</taxon>
        <taxon>Cystobacterineae</taxon>
        <taxon>Archangiaceae</taxon>
        <taxon>Archangium</taxon>
    </lineage>
</organism>
<protein>
    <submittedName>
        <fullName evidence="2">Uncharacterized protein</fullName>
    </submittedName>
</protein>
<sequence>MVTLALLGDTYPSQLQANPQAMRDLEVLWAGSSLETFRAKVPSLRPQVLALDFVDLGKVPERLVPELLSLTGAAHAVVSYRLTHHGMLQALTSQRIRFVQGPLPLSLLRTHVHRALDEARQARSREVPQAPSREPKPPRFTHEQLGRLLEVVATVKCECPNHLAQLISGLRAFEEYSKDCESRDEKDQRMHALLHRQTAVAREAMEDGLAALLEYENIRL</sequence>
<evidence type="ECO:0000313" key="2">
    <source>
        <dbReference type="EMBL" id="KFA90428.1"/>
    </source>
</evidence>
<name>A0A084SPP3_9BACT</name>
<dbReference type="Proteomes" id="UP000028547">
    <property type="component" value="Unassembled WGS sequence"/>
</dbReference>
<reference evidence="2 3" key="1">
    <citation type="submission" date="2014-07" db="EMBL/GenBank/DDBJ databases">
        <title>Draft Genome Sequence of Gephyronic Acid Producer, Cystobacter violaceus Strain Cb vi76.</title>
        <authorList>
            <person name="Stevens D.C."/>
            <person name="Young J."/>
            <person name="Carmichael R."/>
            <person name="Tan J."/>
            <person name="Taylor R.E."/>
        </authorList>
    </citation>
    <scope>NUCLEOTIDE SEQUENCE [LARGE SCALE GENOMIC DNA]</scope>
    <source>
        <strain evidence="2 3">Cb vi76</strain>
    </source>
</reference>
<comment type="caution">
    <text evidence="2">The sequence shown here is derived from an EMBL/GenBank/DDBJ whole genome shotgun (WGS) entry which is preliminary data.</text>
</comment>
<accession>A0A084SPP3</accession>
<dbReference type="AlphaFoldDB" id="A0A084SPP3"/>
<gene>
    <name evidence="2" type="ORF">Q664_28735</name>
</gene>
<dbReference type="RefSeq" id="WP_043402456.1">
    <property type="nucleotide sequence ID" value="NZ_JPMI01000213.1"/>
</dbReference>
<evidence type="ECO:0000256" key="1">
    <source>
        <dbReference type="SAM" id="MobiDB-lite"/>
    </source>
</evidence>
<evidence type="ECO:0000313" key="3">
    <source>
        <dbReference type="Proteomes" id="UP000028547"/>
    </source>
</evidence>